<dbReference type="Pfam" id="PF06045">
    <property type="entry name" value="Rhamnogal_lyase"/>
    <property type="match status" value="1"/>
</dbReference>
<dbReference type="EMBL" id="JACGCM010000779">
    <property type="protein sequence ID" value="KAF6166743.1"/>
    <property type="molecule type" value="Genomic_DNA"/>
</dbReference>
<dbReference type="SUPFAM" id="SSF49785">
    <property type="entry name" value="Galactose-binding domain-like"/>
    <property type="match status" value="1"/>
</dbReference>
<reference evidence="3 4" key="1">
    <citation type="journal article" date="2020" name="IScience">
        <title>Genome Sequencing of the Endangered Kingdonia uniflora (Circaeasteraceae, Ranunculales) Reveals Potential Mechanisms of Evolutionary Specialization.</title>
        <authorList>
            <person name="Sun Y."/>
            <person name="Deng T."/>
            <person name="Zhang A."/>
            <person name="Moore M.J."/>
            <person name="Landis J.B."/>
            <person name="Lin N."/>
            <person name="Zhang H."/>
            <person name="Zhang X."/>
            <person name="Huang J."/>
            <person name="Zhang X."/>
            <person name="Sun H."/>
            <person name="Wang H."/>
        </authorList>
    </citation>
    <scope>NUCLEOTIDE SEQUENCE [LARGE SCALE GENOMIC DNA]</scope>
    <source>
        <strain evidence="3">TB1705</strain>
        <tissue evidence="3">Leaf</tissue>
    </source>
</reference>
<proteinExistence type="predicted"/>
<dbReference type="PANTHER" id="PTHR32018">
    <property type="entry name" value="RHAMNOGALACTURONATE LYASE FAMILY PROTEIN"/>
    <property type="match status" value="1"/>
</dbReference>
<dbReference type="OrthoDB" id="2130367at2759"/>
<dbReference type="InterPro" id="IPR029411">
    <property type="entry name" value="RG-lyase_III"/>
</dbReference>
<dbReference type="Proteomes" id="UP000541444">
    <property type="component" value="Unassembled WGS sequence"/>
</dbReference>
<dbReference type="InterPro" id="IPR008979">
    <property type="entry name" value="Galactose-bd-like_sf"/>
</dbReference>
<organism evidence="3 4">
    <name type="scientific">Kingdonia uniflora</name>
    <dbReference type="NCBI Taxonomy" id="39325"/>
    <lineage>
        <taxon>Eukaryota</taxon>
        <taxon>Viridiplantae</taxon>
        <taxon>Streptophyta</taxon>
        <taxon>Embryophyta</taxon>
        <taxon>Tracheophyta</taxon>
        <taxon>Spermatophyta</taxon>
        <taxon>Magnoliopsida</taxon>
        <taxon>Ranunculales</taxon>
        <taxon>Circaeasteraceae</taxon>
        <taxon>Kingdonia</taxon>
    </lineage>
</organism>
<dbReference type="InterPro" id="IPR010325">
    <property type="entry name" value="Rhamnogal_lyase"/>
</dbReference>
<accession>A0A7J7NI40</accession>
<evidence type="ECO:0000259" key="1">
    <source>
        <dbReference type="Pfam" id="PF14683"/>
    </source>
</evidence>
<dbReference type="PANTHER" id="PTHR32018:SF1">
    <property type="entry name" value="RHAMNOGALACTURONAN ENDOLYASE"/>
    <property type="match status" value="1"/>
</dbReference>
<dbReference type="InterPro" id="IPR051850">
    <property type="entry name" value="Polysacch_Lyase_4"/>
</dbReference>
<evidence type="ECO:0000313" key="3">
    <source>
        <dbReference type="EMBL" id="KAF6166743.1"/>
    </source>
</evidence>
<dbReference type="Pfam" id="PF14686">
    <property type="entry name" value="fn3_3"/>
    <property type="match status" value="1"/>
</dbReference>
<feature type="domain" description="Rhamnogalacturonan lyase" evidence="1">
    <location>
        <begin position="226"/>
        <end position="376"/>
    </location>
</feature>
<dbReference type="AlphaFoldDB" id="A0A7J7NI40"/>
<sequence>MALEDSMQKVMPTLRDRLSGITMDYKEAVLLNHPSNPSLLGQYFASCHYAGEDLRLTFAHGEPWKKVFGPVFIHLNSVSDGQDAHQALWAAAKQQMHNEVQKWPYSFPASTEFSSANQRGSVIRRLLVQNGRDVPANLAYVGLSLPGDAGSWQRESKVISGIPILDESWKRRAFPVNHIRAEDYNLYAWITGFIGDYKYNAKITISPGLNVNVGDIVYTPPRDGPTLWEIGVPDRSADEFYIPPTNPKYASQLLLHGSHMKTENNMYQGTRWSVKFRLSGGLNRAGVYKLRVALASATLAELQVRVNSPIPKPPLFTTGLIGYDSAVARHGVHGLYWLYNEDIPGSRLVEGDNTIFLTQSRYASRFCGLMYDYIRLERPL</sequence>
<dbReference type="Pfam" id="PF14683">
    <property type="entry name" value="CBM-like"/>
    <property type="match status" value="1"/>
</dbReference>
<evidence type="ECO:0008006" key="5">
    <source>
        <dbReference type="Google" id="ProtNLM"/>
    </source>
</evidence>
<keyword evidence="4" id="KW-1185">Reference proteome</keyword>
<name>A0A7J7NI40_9MAGN</name>
<dbReference type="InterPro" id="IPR029413">
    <property type="entry name" value="RG-lyase_II"/>
</dbReference>
<evidence type="ECO:0000259" key="2">
    <source>
        <dbReference type="Pfam" id="PF14686"/>
    </source>
</evidence>
<feature type="domain" description="Rhamnogalacturonan lyase" evidence="2">
    <location>
        <begin position="139"/>
        <end position="210"/>
    </location>
</feature>
<dbReference type="CDD" id="cd10316">
    <property type="entry name" value="RGL4_M"/>
    <property type="match status" value="1"/>
</dbReference>
<gene>
    <name evidence="3" type="ORF">GIB67_005619</name>
</gene>
<comment type="caution">
    <text evidence="3">The sequence shown here is derived from an EMBL/GenBank/DDBJ whole genome shotgun (WGS) entry which is preliminary data.</text>
</comment>
<protein>
    <recommendedName>
        <fullName evidence="5">Rhamnogalacturonan lyase domain-containing protein</fullName>
    </recommendedName>
</protein>
<dbReference type="CDD" id="cd10317">
    <property type="entry name" value="RGL4_C"/>
    <property type="match status" value="1"/>
</dbReference>
<evidence type="ECO:0000313" key="4">
    <source>
        <dbReference type="Proteomes" id="UP000541444"/>
    </source>
</evidence>
<dbReference type="Gene3D" id="2.60.120.260">
    <property type="entry name" value="Galactose-binding domain-like"/>
    <property type="match status" value="1"/>
</dbReference>